<evidence type="ECO:0000256" key="1">
    <source>
        <dbReference type="ARBA" id="ARBA00022679"/>
    </source>
</evidence>
<dbReference type="InterPro" id="IPR016024">
    <property type="entry name" value="ARM-type_fold"/>
</dbReference>
<evidence type="ECO:0000313" key="8">
    <source>
        <dbReference type="Proteomes" id="UP001141327"/>
    </source>
</evidence>
<accession>A0ABQ8UH66</accession>
<dbReference type="Gene3D" id="1.25.10.10">
    <property type="entry name" value="Leucine-rich Repeat Variant"/>
    <property type="match status" value="2"/>
</dbReference>
<dbReference type="CDD" id="cd06627">
    <property type="entry name" value="STKc_Cdc7_like"/>
    <property type="match status" value="1"/>
</dbReference>
<dbReference type="InterPro" id="IPR000719">
    <property type="entry name" value="Prot_kinase_dom"/>
</dbReference>
<dbReference type="SMART" id="SM00220">
    <property type="entry name" value="S_TKc"/>
    <property type="match status" value="1"/>
</dbReference>
<keyword evidence="1" id="KW-0808">Transferase</keyword>
<dbReference type="SUPFAM" id="SSF56112">
    <property type="entry name" value="Protein kinase-like (PK-like)"/>
    <property type="match status" value="1"/>
</dbReference>
<evidence type="ECO:0000256" key="5">
    <source>
        <dbReference type="SAM" id="MobiDB-lite"/>
    </source>
</evidence>
<dbReference type="PANTHER" id="PTHR48016">
    <property type="entry name" value="MAP KINASE KINASE KINASE SSK2-RELATED-RELATED"/>
    <property type="match status" value="1"/>
</dbReference>
<dbReference type="PROSITE" id="PS00108">
    <property type="entry name" value="PROTEIN_KINASE_ST"/>
    <property type="match status" value="1"/>
</dbReference>
<dbReference type="InterPro" id="IPR011989">
    <property type="entry name" value="ARM-like"/>
</dbReference>
<dbReference type="InterPro" id="IPR050538">
    <property type="entry name" value="MAP_kinase_kinase_kinase"/>
</dbReference>
<feature type="domain" description="Protein kinase" evidence="6">
    <location>
        <begin position="14"/>
        <end position="271"/>
    </location>
</feature>
<dbReference type="SUPFAM" id="SSF48371">
    <property type="entry name" value="ARM repeat"/>
    <property type="match status" value="1"/>
</dbReference>
<organism evidence="7 8">
    <name type="scientific">Paratrimastix pyriformis</name>
    <dbReference type="NCBI Taxonomy" id="342808"/>
    <lineage>
        <taxon>Eukaryota</taxon>
        <taxon>Metamonada</taxon>
        <taxon>Preaxostyla</taxon>
        <taxon>Paratrimastigidae</taxon>
        <taxon>Paratrimastix</taxon>
    </lineage>
</organism>
<dbReference type="PANTHER" id="PTHR48016:SF4">
    <property type="entry name" value="PROTEIN KINASE DOMAIN-CONTAINING PROTEIN"/>
    <property type="match status" value="1"/>
</dbReference>
<name>A0ABQ8UH66_9EUKA</name>
<evidence type="ECO:0000256" key="4">
    <source>
        <dbReference type="ARBA" id="ARBA00022840"/>
    </source>
</evidence>
<feature type="compositionally biased region" description="Acidic residues" evidence="5">
    <location>
        <begin position="636"/>
        <end position="649"/>
    </location>
</feature>
<comment type="caution">
    <text evidence="7">The sequence shown here is derived from an EMBL/GenBank/DDBJ whole genome shotgun (WGS) entry which is preliminary data.</text>
</comment>
<evidence type="ECO:0000256" key="2">
    <source>
        <dbReference type="ARBA" id="ARBA00022741"/>
    </source>
</evidence>
<evidence type="ECO:0000256" key="3">
    <source>
        <dbReference type="ARBA" id="ARBA00022777"/>
    </source>
</evidence>
<keyword evidence="3 7" id="KW-0418">Kinase</keyword>
<dbReference type="Pfam" id="PF00069">
    <property type="entry name" value="Pkinase"/>
    <property type="match status" value="1"/>
</dbReference>
<dbReference type="Proteomes" id="UP001141327">
    <property type="component" value="Unassembled WGS sequence"/>
</dbReference>
<feature type="region of interest" description="Disordered" evidence="5">
    <location>
        <begin position="602"/>
        <end position="665"/>
    </location>
</feature>
<feature type="region of interest" description="Disordered" evidence="5">
    <location>
        <begin position="329"/>
        <end position="382"/>
    </location>
</feature>
<dbReference type="Gene3D" id="1.10.510.10">
    <property type="entry name" value="Transferase(Phosphotransferase) domain 1"/>
    <property type="match status" value="1"/>
</dbReference>
<evidence type="ECO:0000259" key="6">
    <source>
        <dbReference type="PROSITE" id="PS50011"/>
    </source>
</evidence>
<keyword evidence="4" id="KW-0067">ATP-binding</keyword>
<dbReference type="GO" id="GO:0016301">
    <property type="term" value="F:kinase activity"/>
    <property type="evidence" value="ECO:0007669"/>
    <property type="project" value="UniProtKB-KW"/>
</dbReference>
<proteinExistence type="predicted"/>
<feature type="compositionally biased region" description="Pro residues" evidence="5">
    <location>
        <begin position="612"/>
        <end position="635"/>
    </location>
</feature>
<keyword evidence="2" id="KW-0547">Nucleotide-binding</keyword>
<gene>
    <name evidence="7" type="ORF">PAPYR_5555</name>
</gene>
<dbReference type="InterPro" id="IPR011009">
    <property type="entry name" value="Kinase-like_dom_sf"/>
</dbReference>
<feature type="compositionally biased region" description="Basic and acidic residues" evidence="5">
    <location>
        <begin position="650"/>
        <end position="660"/>
    </location>
</feature>
<dbReference type="EMBL" id="JAPMOS010000027">
    <property type="protein sequence ID" value="KAJ4458589.1"/>
    <property type="molecule type" value="Genomic_DNA"/>
</dbReference>
<keyword evidence="8" id="KW-1185">Reference proteome</keyword>
<reference evidence="7" key="1">
    <citation type="journal article" date="2022" name="bioRxiv">
        <title>Genomics of Preaxostyla Flagellates Illuminates Evolutionary Transitions and the Path Towards Mitochondrial Loss.</title>
        <authorList>
            <person name="Novak L.V.F."/>
            <person name="Treitli S.C."/>
            <person name="Pyrih J."/>
            <person name="Halakuc P."/>
            <person name="Pipaliya S.V."/>
            <person name="Vacek V."/>
            <person name="Brzon O."/>
            <person name="Soukal P."/>
            <person name="Eme L."/>
            <person name="Dacks J.B."/>
            <person name="Karnkowska A."/>
            <person name="Elias M."/>
            <person name="Hampl V."/>
        </authorList>
    </citation>
    <scope>NUCLEOTIDE SEQUENCE</scope>
    <source>
        <strain evidence="7">RCP-MX</strain>
    </source>
</reference>
<dbReference type="PROSITE" id="PS50011">
    <property type="entry name" value="PROTEIN_KINASE_DOM"/>
    <property type="match status" value="1"/>
</dbReference>
<evidence type="ECO:0000313" key="7">
    <source>
        <dbReference type="EMBL" id="KAJ4458589.1"/>
    </source>
</evidence>
<dbReference type="InterPro" id="IPR008271">
    <property type="entry name" value="Ser/Thr_kinase_AS"/>
</dbReference>
<sequence length="1188" mass="128790">MSAVSSFCLLIYGQRVGNVIGKGAAGTVWKAINTVTGDFVAIKQIPLQNVESEQDLDAIQSEVKLLEGLNHPNIVKYIDTIRSKDCLSIILEFVENGSLQSLVKKFGRLPESLVSLYVAQTLNGLVYLHAQGVIHRDIKGANILVANRNGHVKLTDFGVATRVSDRKRDAAANEDVAGTPYWMAPEIIDLSGCSPESDIWSLGCTIIELLTGSPPYFDLAPFPALFRIVQDDHPPLPPGISPSLKDFLMSTFQKDPNRRAKADQLLLHPWLRTRGRSQASLTVVQPGCSRRAPRAMAATSPGAWGAQPEGPAFDPEAEAARFAQMRSRVAVAPPPAATAQPAQHKPRAAPGGQDLLKRYQEHDDDDGSTLGRPYPPPLPTTPRFHPHHPALLLHCCLTIPAAAGTPPPLELDLDGDFDLPAPPAGGPAVSAGTQPTKLAAGGGAFAAGLLPGRVGLAPPTLHGPPTSAGGWREGSSGGLAGSGSLTKSDILKHFSEDSQGTIRAVKAAQATDDGEDDIGIDLRGIDINAVRDRITQPAPAAVVPVTDFRESDWVLPESAVDEEAAELERLRDERDAEERERLQRYIHQLDVYATLLQQERHVASGGSTRLPGSPPSISPMRTPIPSPPPPRPPAPVEEDEADEATSGDEEAAHGRGKEPADPALAGMTEQEVREYKAVETCGKMTELIHERASWLIENHGLLPLLELLDHPSARVREAVLKVINSAIADSHQMQETACFVGMVPAIMSLASPALPVNVRAQVGRFVQNMIHGTEQTLQMFVACRALPNLVQLLEGDYAVNRDLIWGAVANIWHIFNHAPQVRLDQESTALPKQDLCRIFCKSDLLDRLATLLTAVWGECDRVLDDISNIFLYFANNDKTVSIFLCHEDVLRLRLVTALKHLTMNSDALYLLEGRYFKIGDAKVETPSAPAAKNSSVVPPAAPWPTPWPPPGHPLATLTVSVVLLMVVRVRLTRLRPGAASPHQAAQQGAIPHLQRCSQDQTPASELAFECLLSMPHAGPGCRAALWQSEALGFFLRQLDASNKQLKIYEALQAWVAVEPERVGGFLAQPANLGLLLAPLHRPGYIDRLDKILDNVNKITGSSEAINAAMGASPFWGKLAEFLAHANTAVRLSVLRIMRQLYEKCSRPKEVISRYRLYEVIKALSNDEGVLIRKLAGEMLQAFEANDVL</sequence>
<protein>
    <submittedName>
        <fullName evidence="7">Serine/threonine-protein kinase sepA</fullName>
    </submittedName>
</protein>